<dbReference type="Pfam" id="PF13487">
    <property type="entry name" value="HD_5"/>
    <property type="match status" value="1"/>
</dbReference>
<accession>A0ABV6DN12</accession>
<dbReference type="SMART" id="SM00471">
    <property type="entry name" value="HDc"/>
    <property type="match status" value="1"/>
</dbReference>
<dbReference type="Gene3D" id="1.10.3210.10">
    <property type="entry name" value="Hypothetical protein af1432"/>
    <property type="match status" value="1"/>
</dbReference>
<dbReference type="InterPro" id="IPR006674">
    <property type="entry name" value="HD_domain"/>
</dbReference>
<keyword evidence="3" id="KW-0378">Hydrolase</keyword>
<keyword evidence="4" id="KW-1185">Reference proteome</keyword>
<dbReference type="EC" id="3.1.4.-" evidence="3"/>
<dbReference type="RefSeq" id="WP_377471380.1">
    <property type="nucleotide sequence ID" value="NZ_JBHLWN010000068.1"/>
</dbReference>
<protein>
    <submittedName>
        <fullName evidence="3">HD-GYP domain-containing protein</fullName>
        <ecNumber evidence="3">3.1.4.-</ecNumber>
    </submittedName>
</protein>
<dbReference type="PROSITE" id="PS51832">
    <property type="entry name" value="HD_GYP"/>
    <property type="match status" value="1"/>
</dbReference>
<dbReference type="NCBIfam" id="TIGR00277">
    <property type="entry name" value="HDIG"/>
    <property type="match status" value="1"/>
</dbReference>
<feature type="domain" description="HD" evidence="1">
    <location>
        <begin position="130"/>
        <end position="252"/>
    </location>
</feature>
<evidence type="ECO:0000259" key="2">
    <source>
        <dbReference type="PROSITE" id="PS51832"/>
    </source>
</evidence>
<dbReference type="GO" id="GO:0016787">
    <property type="term" value="F:hydrolase activity"/>
    <property type="evidence" value="ECO:0007669"/>
    <property type="project" value="UniProtKB-KW"/>
</dbReference>
<comment type="caution">
    <text evidence="3">The sequence shown here is derived from an EMBL/GenBank/DDBJ whole genome shotgun (WGS) entry which is preliminary data.</text>
</comment>
<feature type="domain" description="HD-GYP" evidence="2">
    <location>
        <begin position="108"/>
        <end position="303"/>
    </location>
</feature>
<dbReference type="PANTHER" id="PTHR43155">
    <property type="entry name" value="CYCLIC DI-GMP PHOSPHODIESTERASE PA4108-RELATED"/>
    <property type="match status" value="1"/>
</dbReference>
<evidence type="ECO:0000259" key="1">
    <source>
        <dbReference type="PROSITE" id="PS51831"/>
    </source>
</evidence>
<dbReference type="CDD" id="cd00077">
    <property type="entry name" value="HDc"/>
    <property type="match status" value="1"/>
</dbReference>
<dbReference type="EMBL" id="JBHLWN010000068">
    <property type="protein sequence ID" value="MFC0214039.1"/>
    <property type="molecule type" value="Genomic_DNA"/>
</dbReference>
<name>A0ABV6DN12_9BACL</name>
<dbReference type="PANTHER" id="PTHR43155:SF2">
    <property type="entry name" value="CYCLIC DI-GMP PHOSPHODIESTERASE PA4108"/>
    <property type="match status" value="1"/>
</dbReference>
<dbReference type="InterPro" id="IPR003607">
    <property type="entry name" value="HD/PDEase_dom"/>
</dbReference>
<organism evidence="3 4">
    <name type="scientific">Paenibacillus chartarius</name>
    <dbReference type="NCBI Taxonomy" id="747481"/>
    <lineage>
        <taxon>Bacteria</taxon>
        <taxon>Bacillati</taxon>
        <taxon>Bacillota</taxon>
        <taxon>Bacilli</taxon>
        <taxon>Bacillales</taxon>
        <taxon>Paenibacillaceae</taxon>
        <taxon>Paenibacillus</taxon>
    </lineage>
</organism>
<dbReference type="SUPFAM" id="SSF109604">
    <property type="entry name" value="HD-domain/PDEase-like"/>
    <property type="match status" value="1"/>
</dbReference>
<dbReference type="InterPro" id="IPR006675">
    <property type="entry name" value="HDIG_dom"/>
</dbReference>
<evidence type="ECO:0000313" key="4">
    <source>
        <dbReference type="Proteomes" id="UP001589776"/>
    </source>
</evidence>
<sequence length="345" mass="39339">MRVSLFQVEVGDRLLADVFNSYGLQLIAAGTQLQKSDIAKLASHNVDYVDILPRSDNNAPVQAGYYEQERMDSFHGAVDGIKKLFESVRAEGKLNENEVNRSFEPLIDNFQQEKDVVSMLLVLNSKDDYTYQHSVQVGMLSYYIAKWSGANEDEALRAGKAGYLHDIGKSHIDNAILQKPSRLTDEEYEEIKKHTIYGHDILRRSFHDDELALVALQHHERLDGRGYPHGISAERMHPTSKIVAVADVYSAMICTRVYQQKRDLLVVLRELHRMSFGELDPHHVHAFISHMIPNFIGKAVTLKDGRSGTIVMTNPQDYFRPLVRINGVFYDLSKERHLEIETISM</sequence>
<proteinExistence type="predicted"/>
<gene>
    <name evidence="3" type="ORF">ACFFK0_16540</name>
</gene>
<dbReference type="InterPro" id="IPR037522">
    <property type="entry name" value="HD_GYP_dom"/>
</dbReference>
<dbReference type="PROSITE" id="PS51831">
    <property type="entry name" value="HD"/>
    <property type="match status" value="1"/>
</dbReference>
<reference evidence="3 4" key="1">
    <citation type="submission" date="2024-09" db="EMBL/GenBank/DDBJ databases">
        <authorList>
            <person name="Sun Q."/>
            <person name="Mori K."/>
        </authorList>
    </citation>
    <scope>NUCLEOTIDE SEQUENCE [LARGE SCALE GENOMIC DNA]</scope>
    <source>
        <strain evidence="3 4">CCM 7759</strain>
    </source>
</reference>
<evidence type="ECO:0000313" key="3">
    <source>
        <dbReference type="EMBL" id="MFC0214039.1"/>
    </source>
</evidence>
<dbReference type="Proteomes" id="UP001589776">
    <property type="component" value="Unassembled WGS sequence"/>
</dbReference>